<dbReference type="AlphaFoldDB" id="V6F547"/>
<dbReference type="SFLD" id="SFLDS00029">
    <property type="entry name" value="Radical_SAM"/>
    <property type="match status" value="1"/>
</dbReference>
<dbReference type="GO" id="GO:0003824">
    <property type="term" value="F:catalytic activity"/>
    <property type="evidence" value="ECO:0007669"/>
    <property type="project" value="InterPro"/>
</dbReference>
<keyword evidence="2" id="KW-0949">S-adenosyl-L-methionine</keyword>
<dbReference type="GO" id="GO:0046872">
    <property type="term" value="F:metal ion binding"/>
    <property type="evidence" value="ECO:0007669"/>
    <property type="project" value="UniProtKB-KW"/>
</dbReference>
<keyword evidence="5" id="KW-0411">Iron-sulfur</keyword>
<dbReference type="KEGG" id="mgy:MGMSRv2__3425"/>
<dbReference type="InterPro" id="IPR023404">
    <property type="entry name" value="rSAM_horseshoe"/>
</dbReference>
<keyword evidence="3" id="KW-0479">Metal-binding</keyword>
<keyword evidence="8" id="KW-1185">Reference proteome</keyword>
<dbReference type="SFLD" id="SFLDG01082">
    <property type="entry name" value="B12-binding_domain_containing"/>
    <property type="match status" value="1"/>
</dbReference>
<dbReference type="PROSITE" id="PS51332">
    <property type="entry name" value="B12_BINDING"/>
    <property type="match status" value="1"/>
</dbReference>
<dbReference type="Pfam" id="PF04055">
    <property type="entry name" value="Radical_SAM"/>
    <property type="match status" value="1"/>
</dbReference>
<organism evidence="7 8">
    <name type="scientific">Magnetospirillum gryphiswaldense (strain DSM 6361 / JCM 21280 / NBRC 15271 / MSR-1)</name>
    <dbReference type="NCBI Taxonomy" id="431944"/>
    <lineage>
        <taxon>Bacteria</taxon>
        <taxon>Pseudomonadati</taxon>
        <taxon>Pseudomonadota</taxon>
        <taxon>Alphaproteobacteria</taxon>
        <taxon>Rhodospirillales</taxon>
        <taxon>Rhodospirillaceae</taxon>
        <taxon>Magnetospirillum</taxon>
    </lineage>
</organism>
<sequence>MAKVLFINPRVREEDEPRHVPYGIALLAAIAIDQGHQVQVYDENAWRRGPTVLEQVFKADDWDVIALGGITTSYNSIKQIVPLAREFCPGGVIVLGGGVLTSLPREMMTWLPDVDVGVIGEAFVTWPELLGAIDTGVRDFSAINGLILRKDGGLVFTPQRGLIHNLDSLPYPAWDLFPLEEVYFPNSQTLYSEEGMLATRRLDINASYGCSLICRYCYHLGIAGDMRYETGEDGEVEVVFDTPGNYTRTIRYHSPEYIVRMIKHMYDKYKVNFVVFLDENLMTMDRYSKGTWLREICRLWHENGLAPVMREDGTWDGVFWSGTSHATLCNPEILKIMREAGCSHLVYGYESFAPHVLKTIGKGATPANNKRSFFWTLEAGIRPVPNLIIGFPNDDFESLRANMQSWDDLGIIVKPHFATPYPGSEWFTVFRSDIENQYGGVLERFIMALGDASQITAVISKNFNAVELVGLRDIMVALNHDRINEYEQIWRRNHNIPDGQPSTLVGSTQDKEIKR</sequence>
<evidence type="ECO:0000313" key="8">
    <source>
        <dbReference type="Proteomes" id="UP000018922"/>
    </source>
</evidence>
<dbReference type="GO" id="GO:0031419">
    <property type="term" value="F:cobalamin binding"/>
    <property type="evidence" value="ECO:0007669"/>
    <property type="project" value="InterPro"/>
</dbReference>
<evidence type="ECO:0000256" key="3">
    <source>
        <dbReference type="ARBA" id="ARBA00022723"/>
    </source>
</evidence>
<dbReference type="Pfam" id="PF02310">
    <property type="entry name" value="B12-binding"/>
    <property type="match status" value="1"/>
</dbReference>
<dbReference type="Gene3D" id="3.80.30.20">
    <property type="entry name" value="tm_1862 like domain"/>
    <property type="match status" value="1"/>
</dbReference>
<protein>
    <submittedName>
        <fullName evidence="7">Fe-S oxidoreductase</fullName>
    </submittedName>
</protein>
<evidence type="ECO:0000259" key="6">
    <source>
        <dbReference type="PROSITE" id="PS51332"/>
    </source>
</evidence>
<dbReference type="Gene3D" id="3.40.50.280">
    <property type="entry name" value="Cobalamin-binding domain"/>
    <property type="match status" value="1"/>
</dbReference>
<evidence type="ECO:0000256" key="2">
    <source>
        <dbReference type="ARBA" id="ARBA00022691"/>
    </source>
</evidence>
<dbReference type="PANTHER" id="PTHR43409:SF7">
    <property type="entry name" value="BLL1977 PROTEIN"/>
    <property type="match status" value="1"/>
</dbReference>
<dbReference type="InterPro" id="IPR006158">
    <property type="entry name" value="Cobalamin-bd"/>
</dbReference>
<dbReference type="HOGENOM" id="CLU_021572_4_3_5"/>
<dbReference type="InterPro" id="IPR051198">
    <property type="entry name" value="BchE-like"/>
</dbReference>
<dbReference type="InterPro" id="IPR006638">
    <property type="entry name" value="Elp3/MiaA/NifB-like_rSAM"/>
</dbReference>
<feature type="domain" description="B12-binding" evidence="6">
    <location>
        <begin position="1"/>
        <end position="140"/>
    </location>
</feature>
<comment type="cofactor">
    <cofactor evidence="1">
        <name>[4Fe-4S] cluster</name>
        <dbReference type="ChEBI" id="CHEBI:49883"/>
    </cofactor>
</comment>
<evidence type="ECO:0000256" key="1">
    <source>
        <dbReference type="ARBA" id="ARBA00001966"/>
    </source>
</evidence>
<dbReference type="InterPro" id="IPR007197">
    <property type="entry name" value="rSAM"/>
</dbReference>
<dbReference type="EMBL" id="HG794546">
    <property type="protein sequence ID" value="CDL00640.1"/>
    <property type="molecule type" value="Genomic_DNA"/>
</dbReference>
<dbReference type="STRING" id="1430440.MGMSRv2__3425"/>
<dbReference type="GO" id="GO:0051536">
    <property type="term" value="F:iron-sulfur cluster binding"/>
    <property type="evidence" value="ECO:0007669"/>
    <property type="project" value="UniProtKB-KW"/>
</dbReference>
<proteinExistence type="predicted"/>
<dbReference type="eggNOG" id="COG1032">
    <property type="taxonomic scope" value="Bacteria"/>
</dbReference>
<accession>V6F547</accession>
<dbReference type="Proteomes" id="UP000018922">
    <property type="component" value="Chromosome I"/>
</dbReference>
<dbReference type="SUPFAM" id="SSF102114">
    <property type="entry name" value="Radical SAM enzymes"/>
    <property type="match status" value="1"/>
</dbReference>
<evidence type="ECO:0000256" key="5">
    <source>
        <dbReference type="ARBA" id="ARBA00023014"/>
    </source>
</evidence>
<dbReference type="InterPro" id="IPR058240">
    <property type="entry name" value="rSAM_sf"/>
</dbReference>
<evidence type="ECO:0000313" key="7">
    <source>
        <dbReference type="EMBL" id="CDL00640.1"/>
    </source>
</evidence>
<dbReference type="SMART" id="SM00729">
    <property type="entry name" value="Elp3"/>
    <property type="match status" value="1"/>
</dbReference>
<evidence type="ECO:0000256" key="4">
    <source>
        <dbReference type="ARBA" id="ARBA00023004"/>
    </source>
</evidence>
<gene>
    <name evidence="7" type="ordered locus">MGMSRv2__3425</name>
</gene>
<keyword evidence="4" id="KW-0408">Iron</keyword>
<reference evidence="7 8" key="1">
    <citation type="journal article" date="2014" name="Genome Announc.">
        <title>Complete genome sequence of Magnetospirillum gryphiswaldense MSR-1.</title>
        <authorList>
            <person name="Wang X."/>
            <person name="Wang Q."/>
            <person name="Zhang W."/>
            <person name="Wang Y."/>
            <person name="Li L."/>
            <person name="Wen T."/>
            <person name="Zhang T."/>
            <person name="Zhang Y."/>
            <person name="Xu J."/>
            <person name="Hu J."/>
            <person name="Li S."/>
            <person name="Liu L."/>
            <person name="Liu J."/>
            <person name="Jiang W."/>
            <person name="Tian J."/>
            <person name="Li Y."/>
            <person name="Schuler D."/>
            <person name="Wang L."/>
            <person name="Li J."/>
        </authorList>
    </citation>
    <scope>NUCLEOTIDE SEQUENCE [LARGE SCALE GENOMIC DNA]</scope>
    <source>
        <strain evidence="8">DSM 6361 / JCM 21280 / NBRC 15271 / MSR-1</strain>
    </source>
</reference>
<dbReference type="PANTHER" id="PTHR43409">
    <property type="entry name" value="ANAEROBIC MAGNESIUM-PROTOPORPHYRIN IX MONOMETHYL ESTER CYCLASE-RELATED"/>
    <property type="match status" value="1"/>
</dbReference>
<name>V6F547_MAGGM</name>